<dbReference type="InterPro" id="IPR003593">
    <property type="entry name" value="AAA+_ATPase"/>
</dbReference>
<comment type="similarity">
    <text evidence="2">Belongs to the FtsK/SpoIIIE/SftA family.</text>
</comment>
<evidence type="ECO:0000256" key="11">
    <source>
        <dbReference type="ARBA" id="ARBA00023136"/>
    </source>
</evidence>
<comment type="subunit">
    <text evidence="13">Homohexamer. Forms a ring that surrounds DNA.</text>
</comment>
<dbReference type="GO" id="GO:0007059">
    <property type="term" value="P:chromosome segregation"/>
    <property type="evidence" value="ECO:0007669"/>
    <property type="project" value="UniProtKB-KW"/>
</dbReference>
<dbReference type="GO" id="GO:0003677">
    <property type="term" value="F:DNA binding"/>
    <property type="evidence" value="ECO:0007669"/>
    <property type="project" value="UniProtKB-KW"/>
</dbReference>
<evidence type="ECO:0000256" key="16">
    <source>
        <dbReference type="SAM" id="MobiDB-lite"/>
    </source>
</evidence>
<keyword evidence="8 14" id="KW-0067">ATP-binding</keyword>
<dbReference type="Pfam" id="PF09397">
    <property type="entry name" value="FtsK_gamma"/>
    <property type="match status" value="1"/>
</dbReference>
<evidence type="ECO:0000256" key="7">
    <source>
        <dbReference type="ARBA" id="ARBA00022829"/>
    </source>
</evidence>
<dbReference type="InterPro" id="IPR002543">
    <property type="entry name" value="FtsK_dom"/>
</dbReference>
<feature type="region of interest" description="Disordered" evidence="16">
    <location>
        <begin position="742"/>
        <end position="795"/>
    </location>
</feature>
<feature type="region of interest" description="Disordered" evidence="16">
    <location>
        <begin position="416"/>
        <end position="436"/>
    </location>
</feature>
<dbReference type="PANTHER" id="PTHR22683">
    <property type="entry name" value="SPORULATION PROTEIN RELATED"/>
    <property type="match status" value="1"/>
</dbReference>
<keyword evidence="10" id="KW-0238">DNA-binding</keyword>
<dbReference type="EMBL" id="MPIN01000007">
    <property type="protein sequence ID" value="OJH37701.1"/>
    <property type="molecule type" value="Genomic_DNA"/>
</dbReference>
<evidence type="ECO:0000313" key="19">
    <source>
        <dbReference type="EMBL" id="OJH37701.1"/>
    </source>
</evidence>
<feature type="transmembrane region" description="Helical" evidence="17">
    <location>
        <begin position="126"/>
        <end position="143"/>
    </location>
</feature>
<dbReference type="InterPro" id="IPR036388">
    <property type="entry name" value="WH-like_DNA-bd_sf"/>
</dbReference>
<dbReference type="RefSeq" id="WP_071901169.1">
    <property type="nucleotide sequence ID" value="NZ_MPIN01000007.1"/>
</dbReference>
<dbReference type="SUPFAM" id="SSF52540">
    <property type="entry name" value="P-loop containing nucleoside triphosphate hydrolases"/>
    <property type="match status" value="1"/>
</dbReference>
<feature type="transmembrane region" description="Helical" evidence="17">
    <location>
        <begin position="45"/>
        <end position="65"/>
    </location>
</feature>
<dbReference type="OrthoDB" id="9807790at2"/>
<proteinExistence type="inferred from homology"/>
<keyword evidence="6 14" id="KW-0547">Nucleotide-binding</keyword>
<keyword evidence="9 17" id="KW-1133">Transmembrane helix</keyword>
<evidence type="ECO:0000256" key="13">
    <source>
        <dbReference type="ARBA" id="ARBA00025923"/>
    </source>
</evidence>
<evidence type="ECO:0000313" key="20">
    <source>
        <dbReference type="Proteomes" id="UP000182229"/>
    </source>
</evidence>
<feature type="transmembrane region" description="Helical" evidence="17">
    <location>
        <begin position="96"/>
        <end position="114"/>
    </location>
</feature>
<dbReference type="InterPro" id="IPR018541">
    <property type="entry name" value="Ftsk_gamma"/>
</dbReference>
<dbReference type="InterPro" id="IPR041027">
    <property type="entry name" value="FtsK_alpha"/>
</dbReference>
<dbReference type="SMART" id="SM00382">
    <property type="entry name" value="AAA"/>
    <property type="match status" value="1"/>
</dbReference>
<dbReference type="Gene3D" id="3.40.50.300">
    <property type="entry name" value="P-loop containing nucleotide triphosphate hydrolases"/>
    <property type="match status" value="2"/>
</dbReference>
<evidence type="ECO:0000256" key="15">
    <source>
        <dbReference type="SAM" id="Coils"/>
    </source>
</evidence>
<evidence type="ECO:0000256" key="8">
    <source>
        <dbReference type="ARBA" id="ARBA00022840"/>
    </source>
</evidence>
<evidence type="ECO:0000256" key="6">
    <source>
        <dbReference type="ARBA" id="ARBA00022741"/>
    </source>
</evidence>
<keyword evidence="3" id="KW-1003">Cell membrane</keyword>
<feature type="coiled-coil region" evidence="15">
    <location>
        <begin position="217"/>
        <end position="309"/>
    </location>
</feature>
<dbReference type="Pfam" id="PF13491">
    <property type="entry name" value="FtsK_4TM"/>
    <property type="match status" value="1"/>
</dbReference>
<keyword evidence="20" id="KW-1185">Reference proteome</keyword>
<evidence type="ECO:0000256" key="14">
    <source>
        <dbReference type="PROSITE-ProRule" id="PRU00289"/>
    </source>
</evidence>
<dbReference type="Proteomes" id="UP000182229">
    <property type="component" value="Unassembled WGS sequence"/>
</dbReference>
<comment type="subcellular location">
    <subcellularLocation>
        <location evidence="1">Cell membrane</location>
        <topology evidence="1">Multi-pass membrane protein</topology>
    </subcellularLocation>
</comment>
<dbReference type="PROSITE" id="PS50901">
    <property type="entry name" value="FTSK"/>
    <property type="match status" value="1"/>
</dbReference>
<dbReference type="AlphaFoldDB" id="A0A1L9B622"/>
<reference evidence="19 20" key="2">
    <citation type="submission" date="2016-12" db="EMBL/GenBank/DDBJ databases">
        <title>Draft Genome Sequence of Cystobacter ferrugineus Strain Cbfe23.</title>
        <authorList>
            <person name="Akbar S."/>
            <person name="Dowd S.E."/>
            <person name="Stevens D.C."/>
        </authorList>
    </citation>
    <scope>NUCLEOTIDE SEQUENCE [LARGE SCALE GENOMIC DNA]</scope>
    <source>
        <strain evidence="19 20">Cbfe23</strain>
    </source>
</reference>
<feature type="domain" description="FtsK" evidence="18">
    <location>
        <begin position="594"/>
        <end position="897"/>
    </location>
</feature>
<comment type="caution">
    <text evidence="19">The sequence shown here is derived from an EMBL/GenBank/DDBJ whole genome shotgun (WGS) entry which is preliminary data.</text>
</comment>
<dbReference type="Pfam" id="PF17854">
    <property type="entry name" value="FtsK_alpha"/>
    <property type="match status" value="1"/>
</dbReference>
<dbReference type="SUPFAM" id="SSF46785">
    <property type="entry name" value="Winged helix' DNA-binding domain"/>
    <property type="match status" value="1"/>
</dbReference>
<protein>
    <submittedName>
        <fullName evidence="19">Cell division protein FtsK</fullName>
    </submittedName>
</protein>
<evidence type="ECO:0000256" key="10">
    <source>
        <dbReference type="ARBA" id="ARBA00023125"/>
    </source>
</evidence>
<accession>A0A1L9B622</accession>
<keyword evidence="5 17" id="KW-0812">Transmembrane</keyword>
<dbReference type="InterPro" id="IPR050206">
    <property type="entry name" value="FtsK/SpoIIIE/SftA"/>
</dbReference>
<dbReference type="GO" id="GO:0005524">
    <property type="term" value="F:ATP binding"/>
    <property type="evidence" value="ECO:0007669"/>
    <property type="project" value="UniProtKB-UniRule"/>
</dbReference>
<sequence length="1043" mass="111063">MAERKARGEKTVLSRQEIATRRKALAEKKAQRGGGGGEAGPGRKALVGLFLMAVSVLSLVSVATFNAKDRRGTSYQNAVGPIGHLIADNLRGLLGFWAYLLPLCGLYAAMIVFVGNRERRRWPQMVALVLLTLSGAVLAQLFIGNQPGQAHPPGGFVGATLGGMLVGLFSTVGTIILVTTVCAAALIVGTQYTFLKLCSLAWSGACALGQRVEAAALAFWEQQKEAYKERKERAAQEDEEEAAFLAQIEQEEAELEEAEQLVAEAEAAEAELMAEEALRLARQEEKERLALAKKTAKEAKDAAREARAKAADAPAHVPNIVTAPVPAARPAPGADPVWASFLSPSGAANAVPIAPAVPQPPPADAAKGKRGKAPNIVTGPAMEALAEAPDAEAPAPSPAASALALASPAAIVPAPAAPPAPQAARTPLIVEPKAPPKPTAVVKKKEHEFQFVGGRTSFSLPPMDVLAIEKKERSALDKDAFLTTAEKLRAKLADFGITGEVVEIRPGPVVTMYEFLPGPGIKVSKIAALQDDLAMAMEAMRVRIVAPIPGKGVVGIEVPNRDRETVYLKEIAEQDVFQKASSKLTMCVGKDIEGMPYVFDLAKAPHLLIAGTTGSGKSVAVNSMIMSILLKSTPEEVRFIMVDPKMLELSVYEGIPHLLLPVVTDPKKAALALRWAVEEMERRYQMLSEAGVRNIAGFNKFVETNEAERAARATEAAPRKATAAPKKPKKVLVVDVATPEDAVIEEPTPAAASTGPGVAAPRFDDDEEMREALPESDDAPEQQSAAEADADGDDGMDEAVDAALEAAGESSTPEEEKKEWKKLPYIVVIIDELADLMMVASREVETYVARLAQMARAAGIHLMVATQRPSTDVVTGIIKANFPTRISFMLRSKPDSMTILGTVGAEALLGMGDMLIMPPTSAHLQRVHGAFVSENEIKGAVDHLKAQGKPVYDESILKPRDEDGEGGGGEEDDLSDELYDQALATVSEMKAVSISMLQRKMRIGYNRSARMIERMERDGVVGPADGAKPREVLIRNLGEMAGA</sequence>
<keyword evidence="15" id="KW-0175">Coiled coil</keyword>
<dbReference type="Gene3D" id="3.30.980.40">
    <property type="match status" value="1"/>
</dbReference>
<evidence type="ECO:0000256" key="2">
    <source>
        <dbReference type="ARBA" id="ARBA00006474"/>
    </source>
</evidence>
<evidence type="ECO:0000256" key="5">
    <source>
        <dbReference type="ARBA" id="ARBA00022692"/>
    </source>
</evidence>
<dbReference type="InterPro" id="IPR025199">
    <property type="entry name" value="FtsK_4TM"/>
</dbReference>
<dbReference type="GO" id="GO:0051301">
    <property type="term" value="P:cell division"/>
    <property type="evidence" value="ECO:0007669"/>
    <property type="project" value="UniProtKB-KW"/>
</dbReference>
<gene>
    <name evidence="19" type="ORF">BON30_26285</name>
</gene>
<evidence type="ECO:0000256" key="3">
    <source>
        <dbReference type="ARBA" id="ARBA00022475"/>
    </source>
</evidence>
<dbReference type="STRING" id="83449.BON30_26285"/>
<feature type="binding site" evidence="14">
    <location>
        <begin position="611"/>
        <end position="618"/>
    </location>
    <ligand>
        <name>ATP</name>
        <dbReference type="ChEBI" id="CHEBI:30616"/>
    </ligand>
</feature>
<keyword evidence="4 19" id="KW-0132">Cell division</keyword>
<evidence type="ECO:0000256" key="1">
    <source>
        <dbReference type="ARBA" id="ARBA00004651"/>
    </source>
</evidence>
<dbReference type="GO" id="GO:0005886">
    <property type="term" value="C:plasma membrane"/>
    <property type="evidence" value="ECO:0007669"/>
    <property type="project" value="UniProtKB-SubCell"/>
</dbReference>
<dbReference type="Pfam" id="PF01580">
    <property type="entry name" value="FtsK_SpoIIIE"/>
    <property type="match status" value="1"/>
</dbReference>
<feature type="compositionally biased region" description="Acidic residues" evidence="16">
    <location>
        <begin position="764"/>
        <end position="780"/>
    </location>
</feature>
<dbReference type="SMART" id="SM00843">
    <property type="entry name" value="Ftsk_gamma"/>
    <property type="match status" value="1"/>
</dbReference>
<evidence type="ECO:0000256" key="9">
    <source>
        <dbReference type="ARBA" id="ARBA00022989"/>
    </source>
</evidence>
<keyword evidence="12" id="KW-0131">Cell cycle</keyword>
<dbReference type="InterPro" id="IPR027417">
    <property type="entry name" value="P-loop_NTPase"/>
</dbReference>
<evidence type="ECO:0000256" key="12">
    <source>
        <dbReference type="ARBA" id="ARBA00023306"/>
    </source>
</evidence>
<evidence type="ECO:0000259" key="18">
    <source>
        <dbReference type="PROSITE" id="PS50901"/>
    </source>
</evidence>
<dbReference type="InterPro" id="IPR036390">
    <property type="entry name" value="WH_DNA-bd_sf"/>
</dbReference>
<keyword evidence="11 17" id="KW-0472">Membrane</keyword>
<name>A0A1L9B622_9BACT</name>
<keyword evidence="7" id="KW-0159">Chromosome partition</keyword>
<dbReference type="PANTHER" id="PTHR22683:SF41">
    <property type="entry name" value="DNA TRANSLOCASE FTSK"/>
    <property type="match status" value="1"/>
</dbReference>
<feature type="transmembrane region" description="Helical" evidence="17">
    <location>
        <begin position="163"/>
        <end position="188"/>
    </location>
</feature>
<dbReference type="Gene3D" id="1.10.10.10">
    <property type="entry name" value="Winged helix-like DNA-binding domain superfamily/Winged helix DNA-binding domain"/>
    <property type="match status" value="1"/>
</dbReference>
<reference evidence="20" key="1">
    <citation type="submission" date="2016-11" db="EMBL/GenBank/DDBJ databases">
        <authorList>
            <person name="Shukria A."/>
            <person name="Stevens D.C."/>
        </authorList>
    </citation>
    <scope>NUCLEOTIDE SEQUENCE [LARGE SCALE GENOMIC DNA]</scope>
    <source>
        <strain evidence="20">Cbfe23</strain>
    </source>
</reference>
<organism evidence="19 20">
    <name type="scientific">Cystobacter ferrugineus</name>
    <dbReference type="NCBI Taxonomy" id="83449"/>
    <lineage>
        <taxon>Bacteria</taxon>
        <taxon>Pseudomonadati</taxon>
        <taxon>Myxococcota</taxon>
        <taxon>Myxococcia</taxon>
        <taxon>Myxococcales</taxon>
        <taxon>Cystobacterineae</taxon>
        <taxon>Archangiaceae</taxon>
        <taxon>Cystobacter</taxon>
    </lineage>
</organism>
<evidence type="ECO:0000256" key="4">
    <source>
        <dbReference type="ARBA" id="ARBA00022618"/>
    </source>
</evidence>
<evidence type="ECO:0000256" key="17">
    <source>
        <dbReference type="SAM" id="Phobius"/>
    </source>
</evidence>